<protein>
    <submittedName>
        <fullName evidence="2">Uncharacterized protein</fullName>
    </submittedName>
</protein>
<keyword evidence="3" id="KW-1185">Reference proteome</keyword>
<evidence type="ECO:0000313" key="2">
    <source>
        <dbReference type="EMBL" id="MCI64606.1"/>
    </source>
</evidence>
<comment type="caution">
    <text evidence="2">The sequence shown here is derived from an EMBL/GenBank/DDBJ whole genome shotgun (WGS) entry which is preliminary data.</text>
</comment>
<evidence type="ECO:0000256" key="1">
    <source>
        <dbReference type="SAM" id="MobiDB-lite"/>
    </source>
</evidence>
<organism evidence="2 3">
    <name type="scientific">Trifolium medium</name>
    <dbReference type="NCBI Taxonomy" id="97028"/>
    <lineage>
        <taxon>Eukaryota</taxon>
        <taxon>Viridiplantae</taxon>
        <taxon>Streptophyta</taxon>
        <taxon>Embryophyta</taxon>
        <taxon>Tracheophyta</taxon>
        <taxon>Spermatophyta</taxon>
        <taxon>Magnoliopsida</taxon>
        <taxon>eudicotyledons</taxon>
        <taxon>Gunneridae</taxon>
        <taxon>Pentapetalae</taxon>
        <taxon>rosids</taxon>
        <taxon>fabids</taxon>
        <taxon>Fabales</taxon>
        <taxon>Fabaceae</taxon>
        <taxon>Papilionoideae</taxon>
        <taxon>50 kb inversion clade</taxon>
        <taxon>NPAAA clade</taxon>
        <taxon>Hologalegina</taxon>
        <taxon>IRL clade</taxon>
        <taxon>Trifolieae</taxon>
        <taxon>Trifolium</taxon>
    </lineage>
</organism>
<sequence length="63" mass="6775">IAIPPLGAEAEEIEDEGVDGKNDPDELTWAPPGDELICAPPGDEELLVPDLDYSRTTAVRPFD</sequence>
<feature type="non-terminal residue" evidence="2">
    <location>
        <position position="63"/>
    </location>
</feature>
<feature type="non-terminal residue" evidence="2">
    <location>
        <position position="1"/>
    </location>
</feature>
<proteinExistence type="predicted"/>
<accession>A0A392TWW7</accession>
<dbReference type="Proteomes" id="UP000265520">
    <property type="component" value="Unassembled WGS sequence"/>
</dbReference>
<name>A0A392TWW7_9FABA</name>
<dbReference type="AlphaFoldDB" id="A0A392TWW7"/>
<dbReference type="EMBL" id="LXQA010659608">
    <property type="protein sequence ID" value="MCI64606.1"/>
    <property type="molecule type" value="Genomic_DNA"/>
</dbReference>
<evidence type="ECO:0000313" key="3">
    <source>
        <dbReference type="Proteomes" id="UP000265520"/>
    </source>
</evidence>
<reference evidence="2 3" key="1">
    <citation type="journal article" date="2018" name="Front. Plant Sci.">
        <title>Red Clover (Trifolium pratense) and Zigzag Clover (T. medium) - A Picture of Genomic Similarities and Differences.</title>
        <authorList>
            <person name="Dluhosova J."/>
            <person name="Istvanek J."/>
            <person name="Nedelnik J."/>
            <person name="Repkova J."/>
        </authorList>
    </citation>
    <scope>NUCLEOTIDE SEQUENCE [LARGE SCALE GENOMIC DNA]</scope>
    <source>
        <strain evidence="3">cv. 10/8</strain>
        <tissue evidence="2">Leaf</tissue>
    </source>
</reference>
<feature type="region of interest" description="Disordered" evidence="1">
    <location>
        <begin position="1"/>
        <end position="32"/>
    </location>
</feature>